<dbReference type="Gene3D" id="3.40.50.150">
    <property type="entry name" value="Vaccinia Virus protein VP39"/>
    <property type="match status" value="1"/>
</dbReference>
<keyword evidence="1" id="KW-0808">Transferase</keyword>
<organism evidence="1 2">
    <name type="scientific">Angustibacter luteus</name>
    <dbReference type="NCBI Taxonomy" id="658456"/>
    <lineage>
        <taxon>Bacteria</taxon>
        <taxon>Bacillati</taxon>
        <taxon>Actinomycetota</taxon>
        <taxon>Actinomycetes</taxon>
        <taxon>Kineosporiales</taxon>
        <taxon>Kineosporiaceae</taxon>
    </lineage>
</organism>
<sequence length="278" mass="30950">MAAPRDPRSAPRNALRTLARKVSPRVAGVWASYERDLARARTTLARTAPQPDVDLCELATKYGTDKWGIHRYAQHYQRHLEHLRDRPIRLLEIGVGGYSNARRGGASLRMWRDFFPQGQVVGMDIHDKSGLSAPRIAVVQADQSDPTSLRRVHEDFGPFDVIIDDGSHVPAHVRTTFETLYPLLAENGVYAIEDLQTSYWESWGGATDPADPTTSMALVKALLDGLNYEEQVDAGEPTYSDVHVVAVHGYHNLVVIEKGINREGTHKESLLANHKPTS</sequence>
<reference evidence="2" key="1">
    <citation type="journal article" date="2019" name="Int. J. Syst. Evol. Microbiol.">
        <title>The Global Catalogue of Microorganisms (GCM) 10K type strain sequencing project: providing services to taxonomists for standard genome sequencing and annotation.</title>
        <authorList>
            <consortium name="The Broad Institute Genomics Platform"/>
            <consortium name="The Broad Institute Genome Sequencing Center for Infectious Disease"/>
            <person name="Wu L."/>
            <person name="Ma J."/>
        </authorList>
    </citation>
    <scope>NUCLEOTIDE SEQUENCE [LARGE SCALE GENOMIC DNA]</scope>
    <source>
        <strain evidence="2">KACC 14249</strain>
    </source>
</reference>
<dbReference type="RefSeq" id="WP_345717294.1">
    <property type="nucleotide sequence ID" value="NZ_BAABFP010000005.1"/>
</dbReference>
<dbReference type="GO" id="GO:0008168">
    <property type="term" value="F:methyltransferase activity"/>
    <property type="evidence" value="ECO:0007669"/>
    <property type="project" value="UniProtKB-KW"/>
</dbReference>
<dbReference type="SUPFAM" id="SSF53335">
    <property type="entry name" value="S-adenosyl-L-methionine-dependent methyltransferases"/>
    <property type="match status" value="1"/>
</dbReference>
<gene>
    <name evidence="1" type="ORF">ACFQDO_04875</name>
</gene>
<protein>
    <submittedName>
        <fullName evidence="1">Class I SAM-dependent methyltransferase</fullName>
    </submittedName>
</protein>
<name>A0ABW1JC87_9ACTN</name>
<accession>A0ABW1JC87</accession>
<keyword evidence="2" id="KW-1185">Reference proteome</keyword>
<evidence type="ECO:0000313" key="2">
    <source>
        <dbReference type="Proteomes" id="UP001596189"/>
    </source>
</evidence>
<evidence type="ECO:0000313" key="1">
    <source>
        <dbReference type="EMBL" id="MFC6006459.1"/>
    </source>
</evidence>
<comment type="caution">
    <text evidence="1">The sequence shown here is derived from an EMBL/GenBank/DDBJ whole genome shotgun (WGS) entry which is preliminary data.</text>
</comment>
<keyword evidence="1" id="KW-0489">Methyltransferase</keyword>
<dbReference type="GO" id="GO:0032259">
    <property type="term" value="P:methylation"/>
    <property type="evidence" value="ECO:0007669"/>
    <property type="project" value="UniProtKB-KW"/>
</dbReference>
<proteinExistence type="predicted"/>
<dbReference type="Proteomes" id="UP001596189">
    <property type="component" value="Unassembled WGS sequence"/>
</dbReference>
<dbReference type="EMBL" id="JBHSRD010000002">
    <property type="protein sequence ID" value="MFC6006459.1"/>
    <property type="molecule type" value="Genomic_DNA"/>
</dbReference>
<dbReference type="InterPro" id="IPR029063">
    <property type="entry name" value="SAM-dependent_MTases_sf"/>
</dbReference>